<reference evidence="1" key="2">
    <citation type="submission" date="2010-07" db="EMBL/GenBank/DDBJ databases">
        <authorList>
            <consortium name="The Broad Institute Genome Sequencing Platform"/>
            <consortium name="Broad Institute Genome Sequencing Center for Infectious Disease"/>
            <person name="Ma L.-J."/>
            <person name="Dead R."/>
            <person name="Young S."/>
            <person name="Zeng Q."/>
            <person name="Koehrsen M."/>
            <person name="Alvarado L."/>
            <person name="Berlin A."/>
            <person name="Chapman S.B."/>
            <person name="Chen Z."/>
            <person name="Freedman E."/>
            <person name="Gellesch M."/>
            <person name="Goldberg J."/>
            <person name="Griggs A."/>
            <person name="Gujja S."/>
            <person name="Heilman E.R."/>
            <person name="Heiman D."/>
            <person name="Hepburn T."/>
            <person name="Howarth C."/>
            <person name="Jen D."/>
            <person name="Larson L."/>
            <person name="Mehta T."/>
            <person name="Neiman D."/>
            <person name="Pearson M."/>
            <person name="Roberts A."/>
            <person name="Saif S."/>
            <person name="Shea T."/>
            <person name="Shenoy N."/>
            <person name="Sisk P."/>
            <person name="Stolte C."/>
            <person name="Sykes S."/>
            <person name="Walk T."/>
            <person name="White J."/>
            <person name="Yandava C."/>
            <person name="Haas B."/>
            <person name="Nusbaum C."/>
            <person name="Birren B."/>
        </authorList>
    </citation>
    <scope>NUCLEOTIDE SEQUENCE</scope>
    <source>
        <strain evidence="1">R3-111a-1</strain>
    </source>
</reference>
<keyword evidence="3" id="KW-1185">Reference proteome</keyword>
<accession>J3NN82</accession>
<evidence type="ECO:0000313" key="2">
    <source>
        <dbReference type="EnsemblFungi" id="EJT77634"/>
    </source>
</evidence>
<reference evidence="2" key="5">
    <citation type="submission" date="2018-04" db="UniProtKB">
        <authorList>
            <consortium name="EnsemblFungi"/>
        </authorList>
    </citation>
    <scope>IDENTIFICATION</scope>
    <source>
        <strain evidence="2">R3-111a-1</strain>
    </source>
</reference>
<dbReference type="InterPro" id="IPR045114">
    <property type="entry name" value="Csn12-like"/>
</dbReference>
<name>J3NN82_GAET3</name>
<sequence>MDILPAFLKGVREHVVAGDGETLSQWLLAEPDSPPVYFALGQELRRRYPKAGSALRTLIEKSLPEDDEPPESGNTPWGGFHAFVHEFLVYWRDVNFGDLMDVHERLLALSTACVSALKHPGQGSLMVQTSVSYAQSMVKLVAVLKSRPDLTTAAGGKSAGDEEEVRTFVDDVFDLINGIFNNCALDRAPLQPGNKKSVVYLVGAMAFRLLLVTGKPLTAWTLITGAERAPALSLFPAAQRVTWLYYLGVVMFQNDHYPRAVSALSSAYRQLPPSLTKQRRLVLTHLIPANILSGRLPSAELLARPEARQLAPVFRPLVAAIRKGNFVAFQHAIAARQDWLLERGLLFPLMYRARPLLWRSLTRRVFVLTYVPDADTGGSSRKAVTLDINAVHVAATYQQRLLEGYVPAAPHRGSGSSHFGGGGANPLLMRALANNTPQPPPGTTLVPGPGAGAGGRRWRLRAHEGLLWGNLPAAYEHVEEAVMGLVAQGLVNGYVSHSARKLAIQGARAAGDAGPALAGWPANVADIIAARIEESGVDTEWVPGWVK</sequence>
<dbReference type="RefSeq" id="XP_009218779.1">
    <property type="nucleotide sequence ID" value="XM_009220515.1"/>
</dbReference>
<dbReference type="GeneID" id="20343198"/>
<dbReference type="OrthoDB" id="5404651at2759"/>
<dbReference type="PANTHER" id="PTHR12732">
    <property type="entry name" value="UNCHARACTERIZED PROTEASOME COMPONENT REGION PCI-CONTAINING"/>
    <property type="match status" value="1"/>
</dbReference>
<dbReference type="Proteomes" id="UP000006039">
    <property type="component" value="Unassembled WGS sequence"/>
</dbReference>
<dbReference type="GO" id="GO:0003690">
    <property type="term" value="F:double-stranded DNA binding"/>
    <property type="evidence" value="ECO:0007669"/>
    <property type="project" value="InterPro"/>
</dbReference>
<protein>
    <recommendedName>
        <fullName evidence="4">COP9 signalosome complex subunit 12</fullName>
    </recommendedName>
</protein>
<dbReference type="HOGENOM" id="CLU_017745_1_0_1"/>
<dbReference type="eggNOG" id="KOG2688">
    <property type="taxonomic scope" value="Eukaryota"/>
</dbReference>
<reference evidence="3" key="1">
    <citation type="submission" date="2010-07" db="EMBL/GenBank/DDBJ databases">
        <title>The genome sequence of Gaeumannomyces graminis var. tritici strain R3-111a-1.</title>
        <authorList>
            <consortium name="The Broad Institute Genome Sequencing Platform"/>
            <person name="Ma L.-J."/>
            <person name="Dead R."/>
            <person name="Young S."/>
            <person name="Zeng Q."/>
            <person name="Koehrsen M."/>
            <person name="Alvarado L."/>
            <person name="Berlin A."/>
            <person name="Chapman S.B."/>
            <person name="Chen Z."/>
            <person name="Freedman E."/>
            <person name="Gellesch M."/>
            <person name="Goldberg J."/>
            <person name="Griggs A."/>
            <person name="Gujja S."/>
            <person name="Heilman E.R."/>
            <person name="Heiman D."/>
            <person name="Hepburn T."/>
            <person name="Howarth C."/>
            <person name="Jen D."/>
            <person name="Larson L."/>
            <person name="Mehta T."/>
            <person name="Neiman D."/>
            <person name="Pearson M."/>
            <person name="Roberts A."/>
            <person name="Saif S."/>
            <person name="Shea T."/>
            <person name="Shenoy N."/>
            <person name="Sisk P."/>
            <person name="Stolte C."/>
            <person name="Sykes S."/>
            <person name="Walk T."/>
            <person name="White J."/>
            <person name="Yandava C."/>
            <person name="Haas B."/>
            <person name="Nusbaum C."/>
            <person name="Birren B."/>
        </authorList>
    </citation>
    <scope>NUCLEOTIDE SEQUENCE [LARGE SCALE GENOMIC DNA]</scope>
    <source>
        <strain evidence="3">R3-111a-1</strain>
    </source>
</reference>
<dbReference type="SMART" id="SM00753">
    <property type="entry name" value="PAM"/>
    <property type="match status" value="1"/>
</dbReference>
<dbReference type="STRING" id="644352.J3NN82"/>
<dbReference type="PANTHER" id="PTHR12732:SF8">
    <property type="entry name" value="NUCLEAR MRNA EXPORT PROTEIN THP1"/>
    <property type="match status" value="1"/>
</dbReference>
<dbReference type="EMBL" id="GL385396">
    <property type="protein sequence ID" value="EJT77634.1"/>
    <property type="molecule type" value="Genomic_DNA"/>
</dbReference>
<dbReference type="AlphaFoldDB" id="J3NN82"/>
<dbReference type="GO" id="GO:0003723">
    <property type="term" value="F:RNA binding"/>
    <property type="evidence" value="ECO:0007669"/>
    <property type="project" value="InterPro"/>
</dbReference>
<dbReference type="VEuPathDB" id="FungiDB:GGTG_02740"/>
<organism evidence="1">
    <name type="scientific">Gaeumannomyces tritici (strain R3-111a-1)</name>
    <name type="common">Wheat and barley take-all root rot fungus</name>
    <name type="synonym">Gaeumannomyces graminis var. tritici</name>
    <dbReference type="NCBI Taxonomy" id="644352"/>
    <lineage>
        <taxon>Eukaryota</taxon>
        <taxon>Fungi</taxon>
        <taxon>Dikarya</taxon>
        <taxon>Ascomycota</taxon>
        <taxon>Pezizomycotina</taxon>
        <taxon>Sordariomycetes</taxon>
        <taxon>Sordariomycetidae</taxon>
        <taxon>Magnaporthales</taxon>
        <taxon>Magnaporthaceae</taxon>
        <taxon>Gaeumannomyces</taxon>
    </lineage>
</organism>
<evidence type="ECO:0000313" key="1">
    <source>
        <dbReference type="EMBL" id="EJT77634.1"/>
    </source>
</evidence>
<reference evidence="1" key="3">
    <citation type="submission" date="2010-09" db="EMBL/GenBank/DDBJ databases">
        <title>Annotation of Gaeumannomyces graminis var. tritici R3-111a-1.</title>
        <authorList>
            <consortium name="The Broad Institute Genome Sequencing Platform"/>
            <person name="Ma L.-J."/>
            <person name="Dead R."/>
            <person name="Young S.K."/>
            <person name="Zeng Q."/>
            <person name="Gargeya S."/>
            <person name="Fitzgerald M."/>
            <person name="Haas B."/>
            <person name="Abouelleil A."/>
            <person name="Alvarado L."/>
            <person name="Arachchi H.M."/>
            <person name="Berlin A."/>
            <person name="Brown A."/>
            <person name="Chapman S.B."/>
            <person name="Chen Z."/>
            <person name="Dunbar C."/>
            <person name="Freedman E."/>
            <person name="Gearin G."/>
            <person name="Gellesch M."/>
            <person name="Goldberg J."/>
            <person name="Griggs A."/>
            <person name="Gujja S."/>
            <person name="Heiman D."/>
            <person name="Howarth C."/>
            <person name="Larson L."/>
            <person name="Lui A."/>
            <person name="MacDonald P.J.P."/>
            <person name="Mehta T."/>
            <person name="Montmayeur A."/>
            <person name="Murphy C."/>
            <person name="Neiman D."/>
            <person name="Pearson M."/>
            <person name="Priest M."/>
            <person name="Roberts A."/>
            <person name="Saif S."/>
            <person name="Shea T."/>
            <person name="Shenoy N."/>
            <person name="Sisk P."/>
            <person name="Stolte C."/>
            <person name="Sykes S."/>
            <person name="Yandava C."/>
            <person name="Wortman J."/>
            <person name="Nusbaum C."/>
            <person name="Birren B."/>
        </authorList>
    </citation>
    <scope>NUCLEOTIDE SEQUENCE</scope>
    <source>
        <strain evidence="1">R3-111a-1</strain>
    </source>
</reference>
<dbReference type="EnsemblFungi" id="EJT77634">
    <property type="protein sequence ID" value="EJT77634"/>
    <property type="gene ID" value="GGTG_02740"/>
</dbReference>
<reference evidence="2" key="4">
    <citation type="journal article" date="2015" name="G3 (Bethesda)">
        <title>Genome sequences of three phytopathogenic species of the Magnaporthaceae family of fungi.</title>
        <authorList>
            <person name="Okagaki L.H."/>
            <person name="Nunes C.C."/>
            <person name="Sailsbery J."/>
            <person name="Clay B."/>
            <person name="Brown D."/>
            <person name="John T."/>
            <person name="Oh Y."/>
            <person name="Young N."/>
            <person name="Fitzgerald M."/>
            <person name="Haas B.J."/>
            <person name="Zeng Q."/>
            <person name="Young S."/>
            <person name="Adiconis X."/>
            <person name="Fan L."/>
            <person name="Levin J.Z."/>
            <person name="Mitchell T.K."/>
            <person name="Okubara P.A."/>
            <person name="Farman M.L."/>
            <person name="Kohn L.M."/>
            <person name="Birren B."/>
            <person name="Ma L.-J."/>
            <person name="Dean R.A."/>
        </authorList>
    </citation>
    <scope>NUCLEOTIDE SEQUENCE</scope>
    <source>
        <strain evidence="2">R3-111a-1</strain>
    </source>
</reference>
<gene>
    <name evidence="2" type="primary">20343198</name>
    <name evidence="1" type="ORF">GGTG_02740</name>
</gene>
<evidence type="ECO:0000313" key="3">
    <source>
        <dbReference type="Proteomes" id="UP000006039"/>
    </source>
</evidence>
<proteinExistence type="predicted"/>
<evidence type="ECO:0008006" key="4">
    <source>
        <dbReference type="Google" id="ProtNLM"/>
    </source>
</evidence>